<organism evidence="7 8">
    <name type="scientific">Ruminococcus callidus ATCC 27760</name>
    <dbReference type="NCBI Taxonomy" id="411473"/>
    <lineage>
        <taxon>Bacteria</taxon>
        <taxon>Bacillati</taxon>
        <taxon>Bacillota</taxon>
        <taxon>Clostridia</taxon>
        <taxon>Eubacteriales</taxon>
        <taxon>Oscillospiraceae</taxon>
        <taxon>Ruminococcus</taxon>
    </lineage>
</organism>
<protein>
    <recommendedName>
        <fullName evidence="6">DUF2179 domain-containing protein</fullName>
    </recommendedName>
</protein>
<dbReference type="PATRIC" id="fig|411473.3.peg.1764"/>
<evidence type="ECO:0000259" key="6">
    <source>
        <dbReference type="Pfam" id="PF10035"/>
    </source>
</evidence>
<evidence type="ECO:0000256" key="5">
    <source>
        <dbReference type="ARBA" id="ARBA00023136"/>
    </source>
</evidence>
<keyword evidence="8" id="KW-1185">Reference proteome</keyword>
<dbReference type="EMBL" id="AWVF01000266">
    <property type="protein sequence ID" value="ERJ93932.1"/>
    <property type="molecule type" value="Genomic_DNA"/>
</dbReference>
<comment type="caution">
    <text evidence="7">The sequence shown here is derived from an EMBL/GenBank/DDBJ whole genome shotgun (WGS) entry which is preliminary data.</text>
</comment>
<dbReference type="HOGENOM" id="CLU_3316443_0_0_9"/>
<feature type="domain" description="DUF2179" evidence="6">
    <location>
        <begin position="2"/>
        <end position="32"/>
    </location>
</feature>
<dbReference type="Proteomes" id="UP000016662">
    <property type="component" value="Unassembled WGS sequence"/>
</dbReference>
<evidence type="ECO:0000256" key="3">
    <source>
        <dbReference type="ARBA" id="ARBA00022692"/>
    </source>
</evidence>
<gene>
    <name evidence="7" type="ORF">RUMCAL_02139</name>
</gene>
<evidence type="ECO:0000313" key="7">
    <source>
        <dbReference type="EMBL" id="ERJ93932.1"/>
    </source>
</evidence>
<evidence type="ECO:0000313" key="8">
    <source>
        <dbReference type="Proteomes" id="UP000016662"/>
    </source>
</evidence>
<evidence type="ECO:0000256" key="1">
    <source>
        <dbReference type="ARBA" id="ARBA00004651"/>
    </source>
</evidence>
<dbReference type="Pfam" id="PF10035">
    <property type="entry name" value="DUF2179"/>
    <property type="match status" value="1"/>
</dbReference>
<accession>U2KNS6</accession>
<proteinExistence type="predicted"/>
<dbReference type="eggNOG" id="COG1284">
    <property type="taxonomic scope" value="Bacteria"/>
</dbReference>
<dbReference type="GO" id="GO:0005886">
    <property type="term" value="C:plasma membrane"/>
    <property type="evidence" value="ECO:0007669"/>
    <property type="project" value="UniProtKB-SubCell"/>
</dbReference>
<comment type="subcellular location">
    <subcellularLocation>
        <location evidence="1">Cell membrane</location>
        <topology evidence="1">Multi-pass membrane protein</topology>
    </subcellularLocation>
</comment>
<dbReference type="AlphaFoldDB" id="U2KNS6"/>
<keyword evidence="3" id="KW-0812">Transmembrane</keyword>
<keyword evidence="4" id="KW-1133">Transmembrane helix</keyword>
<dbReference type="InterPro" id="IPR019264">
    <property type="entry name" value="DUF2179"/>
</dbReference>
<name>U2KNS6_9FIRM</name>
<keyword evidence="2" id="KW-1003">Cell membrane</keyword>
<keyword evidence="5" id="KW-0472">Membrane</keyword>
<sequence>MKRSQAVQLRNYIKKVQPQAFMMITNSSEIIGKGFRNTI</sequence>
<evidence type="ECO:0000256" key="2">
    <source>
        <dbReference type="ARBA" id="ARBA00022475"/>
    </source>
</evidence>
<reference evidence="7 8" key="1">
    <citation type="submission" date="2013-07" db="EMBL/GenBank/DDBJ databases">
        <authorList>
            <person name="Weinstock G."/>
            <person name="Sodergren E."/>
            <person name="Wylie T."/>
            <person name="Fulton L."/>
            <person name="Fulton R."/>
            <person name="Fronick C."/>
            <person name="O'Laughlin M."/>
            <person name="Godfrey J."/>
            <person name="Miner T."/>
            <person name="Herter B."/>
            <person name="Appelbaum E."/>
            <person name="Cordes M."/>
            <person name="Lek S."/>
            <person name="Wollam A."/>
            <person name="Pepin K.H."/>
            <person name="Palsikar V.B."/>
            <person name="Mitreva M."/>
            <person name="Wilson R.K."/>
        </authorList>
    </citation>
    <scope>NUCLEOTIDE SEQUENCE [LARGE SCALE GENOMIC DNA]</scope>
    <source>
        <strain evidence="7 8">ATCC 27760</strain>
    </source>
</reference>
<evidence type="ECO:0000256" key="4">
    <source>
        <dbReference type="ARBA" id="ARBA00022989"/>
    </source>
</evidence>